<keyword evidence="1" id="KW-0812">Transmembrane</keyword>
<dbReference type="PIRSF" id="PIRSF037409">
    <property type="entry name" value="UCP037409_transporter"/>
    <property type="match status" value="1"/>
</dbReference>
<evidence type="ECO:0000256" key="1">
    <source>
        <dbReference type="SAM" id="Phobius"/>
    </source>
</evidence>
<proteinExistence type="predicted"/>
<dbReference type="EMBL" id="JXMW01000029">
    <property type="protein sequence ID" value="OQD58093.1"/>
    <property type="molecule type" value="Genomic_DNA"/>
</dbReference>
<feature type="transmembrane region" description="Helical" evidence="1">
    <location>
        <begin position="6"/>
        <end position="25"/>
    </location>
</feature>
<name>A0A1V6N0J3_METAZ</name>
<keyword evidence="1" id="KW-0472">Membrane</keyword>
<dbReference type="OrthoDB" id="60331at2157"/>
<organism evidence="2 3">
    <name type="scientific">Methanobrevibacter arboriphilus JCM 13429 = DSM 1125</name>
    <dbReference type="NCBI Taxonomy" id="1300164"/>
    <lineage>
        <taxon>Archaea</taxon>
        <taxon>Methanobacteriati</taxon>
        <taxon>Methanobacteriota</taxon>
        <taxon>Methanomada group</taxon>
        <taxon>Methanobacteria</taxon>
        <taxon>Methanobacteriales</taxon>
        <taxon>Methanobacteriaceae</taxon>
        <taxon>Methanobrevibacter</taxon>
    </lineage>
</organism>
<dbReference type="Proteomes" id="UP000191661">
    <property type="component" value="Unassembled WGS sequence"/>
</dbReference>
<comment type="caution">
    <text evidence="2">The sequence shown here is derived from an EMBL/GenBank/DDBJ whole genome shotgun (WGS) entry which is preliminary data.</text>
</comment>
<dbReference type="Pfam" id="PF09930">
    <property type="entry name" value="DUF2162"/>
    <property type="match status" value="1"/>
</dbReference>
<dbReference type="AlphaFoldDB" id="A0A1V6N0J3"/>
<feature type="transmembrane region" description="Helical" evidence="1">
    <location>
        <begin position="139"/>
        <end position="159"/>
    </location>
</feature>
<sequence length="236" mass="25733">MNPMDILWQAGVIAAIIVFGVKIGLGSSMANLSKKAILLLISIYGVGIYITTQIASIYSSQFTNFVISYNTPIFIAMSIIMILAGLITIREWKVHKCNTSTTSALAVIAPSPCCFLSITITAIFVAPILGLSIGELSPIIAVILALVIILSYFFANIIVKLIKKPYPVILGNFMLFLGIYFLLAALLLPNLIDGFKKIMKPISLIDANLIIYLIPVIIILMIIGVFFSKKNSFLNN</sequence>
<keyword evidence="1" id="KW-1133">Transmembrane helix</keyword>
<feature type="transmembrane region" description="Helical" evidence="1">
    <location>
        <begin position="71"/>
        <end position="92"/>
    </location>
</feature>
<dbReference type="RefSeq" id="WP_158082576.1">
    <property type="nucleotide sequence ID" value="NZ_JXMW01000029.1"/>
</dbReference>
<dbReference type="InterPro" id="IPR017199">
    <property type="entry name" value="UCP037409_transporter"/>
</dbReference>
<evidence type="ECO:0000313" key="2">
    <source>
        <dbReference type="EMBL" id="OQD58093.1"/>
    </source>
</evidence>
<feature type="transmembrane region" description="Helical" evidence="1">
    <location>
        <begin position="166"/>
        <end position="189"/>
    </location>
</feature>
<evidence type="ECO:0000313" key="3">
    <source>
        <dbReference type="Proteomes" id="UP000191661"/>
    </source>
</evidence>
<feature type="transmembrane region" description="Helical" evidence="1">
    <location>
        <begin position="37"/>
        <end position="59"/>
    </location>
</feature>
<feature type="transmembrane region" description="Helical" evidence="1">
    <location>
        <begin position="104"/>
        <end position="133"/>
    </location>
</feature>
<gene>
    <name evidence="2" type="ORF">MBBAR_29c00440</name>
</gene>
<accession>A0A1V6N0J3</accession>
<protein>
    <submittedName>
        <fullName evidence="2">Putative transporter protein</fullName>
    </submittedName>
</protein>
<feature type="transmembrane region" description="Helical" evidence="1">
    <location>
        <begin position="209"/>
        <end position="227"/>
    </location>
</feature>
<reference evidence="2 3" key="1">
    <citation type="submission" date="2014-12" db="EMBL/GenBank/DDBJ databases">
        <title>Genome sequence of Methanobrevibacter arboriphilicus DH1, DSM1125.</title>
        <authorList>
            <person name="Poehlein A."/>
            <person name="Thauer R.K."/>
            <person name="Seedorf H."/>
            <person name="Daniel R."/>
        </authorList>
    </citation>
    <scope>NUCLEOTIDE SEQUENCE [LARGE SCALE GENOMIC DNA]</scope>
    <source>
        <strain evidence="2 3">DH1</strain>
    </source>
</reference>
<keyword evidence="3" id="KW-1185">Reference proteome</keyword>